<comment type="caution">
    <text evidence="4">The sequence shown here is derived from an EMBL/GenBank/DDBJ whole genome shotgun (WGS) entry which is preliminary data.</text>
</comment>
<dbReference type="GO" id="GO:0007165">
    <property type="term" value="P:signal transduction"/>
    <property type="evidence" value="ECO:0007669"/>
    <property type="project" value="TreeGrafter"/>
</dbReference>
<dbReference type="VEuPathDB" id="FungiDB:AeMF1_018239"/>
<dbReference type="InterPro" id="IPR011009">
    <property type="entry name" value="Kinase-like_dom_sf"/>
</dbReference>
<dbReference type="Pfam" id="PF07714">
    <property type="entry name" value="PK_Tyr_Ser-Thr"/>
    <property type="match status" value="1"/>
</dbReference>
<gene>
    <name evidence="4" type="ORF">Ae201684_018690</name>
</gene>
<dbReference type="GO" id="GO:0005737">
    <property type="term" value="C:cytoplasm"/>
    <property type="evidence" value="ECO:0007669"/>
    <property type="project" value="TreeGrafter"/>
</dbReference>
<keyword evidence="1" id="KW-0812">Transmembrane</keyword>
<reference evidence="4 5" key="1">
    <citation type="submission" date="2019-07" db="EMBL/GenBank/DDBJ databases">
        <title>Genomics analysis of Aphanomyces spp. identifies a new class of oomycete effector associated with host adaptation.</title>
        <authorList>
            <person name="Gaulin E."/>
        </authorList>
    </citation>
    <scope>NUCLEOTIDE SEQUENCE [LARGE SCALE GENOMIC DNA]</scope>
    <source>
        <strain evidence="4 5">ATCC 201684</strain>
    </source>
</reference>
<dbReference type="EMBL" id="VJMJ01000349">
    <property type="protein sequence ID" value="KAF0722053.1"/>
    <property type="molecule type" value="Genomic_DNA"/>
</dbReference>
<dbReference type="InterPro" id="IPR000719">
    <property type="entry name" value="Prot_kinase_dom"/>
</dbReference>
<dbReference type="PANTHER" id="PTHR23257:SF706">
    <property type="entry name" value="PROTO-ONCOGENE SERINE_THREONINE-PROTEIN KINASE MOS"/>
    <property type="match status" value="1"/>
</dbReference>
<feature type="transmembrane region" description="Helical" evidence="1">
    <location>
        <begin position="154"/>
        <end position="173"/>
    </location>
</feature>
<dbReference type="InterPro" id="IPR001245">
    <property type="entry name" value="Ser-Thr/Tyr_kinase_cat_dom"/>
</dbReference>
<organism evidence="4 5">
    <name type="scientific">Aphanomyces euteiches</name>
    <dbReference type="NCBI Taxonomy" id="100861"/>
    <lineage>
        <taxon>Eukaryota</taxon>
        <taxon>Sar</taxon>
        <taxon>Stramenopiles</taxon>
        <taxon>Oomycota</taxon>
        <taxon>Saprolegniomycetes</taxon>
        <taxon>Saprolegniales</taxon>
        <taxon>Verrucalvaceae</taxon>
        <taxon>Aphanomyces</taxon>
    </lineage>
</organism>
<keyword evidence="5" id="KW-1185">Reference proteome</keyword>
<feature type="domain" description="Protein kinase" evidence="3">
    <location>
        <begin position="224"/>
        <end position="498"/>
    </location>
</feature>
<evidence type="ECO:0000256" key="1">
    <source>
        <dbReference type="SAM" id="Phobius"/>
    </source>
</evidence>
<proteinExistence type="predicted"/>
<evidence type="ECO:0000313" key="4">
    <source>
        <dbReference type="EMBL" id="KAF0722053.1"/>
    </source>
</evidence>
<dbReference type="GO" id="GO:0005524">
    <property type="term" value="F:ATP binding"/>
    <property type="evidence" value="ECO:0007669"/>
    <property type="project" value="InterPro"/>
</dbReference>
<keyword evidence="1" id="KW-0472">Membrane</keyword>
<keyword evidence="1" id="KW-1133">Transmembrane helix</keyword>
<evidence type="ECO:0000256" key="2">
    <source>
        <dbReference type="SAM" id="SignalP"/>
    </source>
</evidence>
<accession>A0A6G0W4W4</accession>
<evidence type="ECO:0000259" key="3">
    <source>
        <dbReference type="PROSITE" id="PS50011"/>
    </source>
</evidence>
<dbReference type="Gene3D" id="1.10.510.10">
    <property type="entry name" value="Transferase(Phosphotransferase) domain 1"/>
    <property type="match status" value="1"/>
</dbReference>
<dbReference type="GO" id="GO:0004672">
    <property type="term" value="F:protein kinase activity"/>
    <property type="evidence" value="ECO:0007669"/>
    <property type="project" value="InterPro"/>
</dbReference>
<dbReference type="AlphaFoldDB" id="A0A6G0W4W4"/>
<evidence type="ECO:0000313" key="5">
    <source>
        <dbReference type="Proteomes" id="UP000481153"/>
    </source>
</evidence>
<dbReference type="SUPFAM" id="SSF56112">
    <property type="entry name" value="Protein kinase-like (PK-like)"/>
    <property type="match status" value="1"/>
</dbReference>
<feature type="signal peptide" evidence="2">
    <location>
        <begin position="1"/>
        <end position="20"/>
    </location>
</feature>
<protein>
    <recommendedName>
        <fullName evidence="3">Protein kinase domain-containing protein</fullName>
    </recommendedName>
</protein>
<dbReference type="PANTHER" id="PTHR23257">
    <property type="entry name" value="SERINE-THREONINE PROTEIN KINASE"/>
    <property type="match status" value="1"/>
</dbReference>
<feature type="chain" id="PRO_5026150515" description="Protein kinase domain-containing protein" evidence="2">
    <location>
        <begin position="21"/>
        <end position="498"/>
    </location>
</feature>
<sequence>MVCRKSLAALSAALFAAVQATDNSTEASCLFDCASTNTTSCDSLSSDLQSCSPFQAICPNVTMQCTLQLDDNITLPWKNDTQVVRGCRIPQKAFTTVLACFNSSFNGSLGSYLPPQPTDDSITFPPASEPIVNGTIAPSDISTKSSSSSTQNTIIAVVGGILALAAVSLLFVYQRRRRLFGTNQPNDAEEALEEAIDVEGYILSASPKHNPRSFVESLPSERAFQSLWLNVDGARTPPLKGSHGLLQVTLEGHKYVLKGIDTSTTSEANLFAFSQAAQSLLALPSHANVTRIFGVAFIDMSSTFAVASEFMNKGSLGAILLDKAIDLDQAQRRRMSLDIAAGLLHLHGQGITYGQLHPEKVLVHASEALSGSFVCKLNAFAVMDQTFVANRQCPIRLGAMLAPYLAPEQRQGGQDRTMASDVYTLGVIVAQILTRKMPFEHIYHTHGFVRGDLFVLQNPSASPFEDLPADLRQVLVSCWNAAPERRPSCAHVVQALRS</sequence>
<dbReference type="Proteomes" id="UP000481153">
    <property type="component" value="Unassembled WGS sequence"/>
</dbReference>
<name>A0A6G0W4W4_9STRA</name>
<keyword evidence="2" id="KW-0732">Signal</keyword>
<dbReference type="InterPro" id="IPR050167">
    <property type="entry name" value="Ser_Thr_protein_kinase"/>
</dbReference>
<dbReference type="PROSITE" id="PS50011">
    <property type="entry name" value="PROTEIN_KINASE_DOM"/>
    <property type="match status" value="1"/>
</dbReference>